<dbReference type="PROSITE" id="PS50105">
    <property type="entry name" value="SAM_DOMAIN"/>
    <property type="match status" value="1"/>
</dbReference>
<protein>
    <recommendedName>
        <fullName evidence="6">SAM domain-containing protein</fullName>
    </recommendedName>
</protein>
<dbReference type="InterPro" id="IPR000159">
    <property type="entry name" value="RA_dom"/>
</dbReference>
<dbReference type="PROSITE" id="PS50200">
    <property type="entry name" value="RA"/>
    <property type="match status" value="1"/>
</dbReference>
<keyword evidence="5" id="KW-1185">Reference proteome</keyword>
<dbReference type="SUPFAM" id="SSF47769">
    <property type="entry name" value="SAM/Pointed domain"/>
    <property type="match status" value="1"/>
</dbReference>
<feature type="compositionally biased region" description="Low complexity" evidence="1">
    <location>
        <begin position="274"/>
        <end position="284"/>
    </location>
</feature>
<feature type="region of interest" description="Disordered" evidence="1">
    <location>
        <begin position="211"/>
        <end position="306"/>
    </location>
</feature>
<evidence type="ECO:0000313" key="4">
    <source>
        <dbReference type="EMBL" id="PVH21713.1"/>
    </source>
</evidence>
<evidence type="ECO:0000259" key="2">
    <source>
        <dbReference type="PROSITE" id="PS50105"/>
    </source>
</evidence>
<evidence type="ECO:0000259" key="3">
    <source>
        <dbReference type="PROSITE" id="PS50200"/>
    </source>
</evidence>
<feature type="compositionally biased region" description="Low complexity" evidence="1">
    <location>
        <begin position="392"/>
        <end position="411"/>
    </location>
</feature>
<dbReference type="SMART" id="SM00314">
    <property type="entry name" value="RA"/>
    <property type="match status" value="1"/>
</dbReference>
<accession>A0A2V1AWK8</accession>
<dbReference type="InterPro" id="IPR013761">
    <property type="entry name" value="SAM/pointed_sf"/>
</dbReference>
<feature type="compositionally biased region" description="Basic and acidic residues" evidence="1">
    <location>
        <begin position="346"/>
        <end position="365"/>
    </location>
</feature>
<dbReference type="InterPro" id="IPR029071">
    <property type="entry name" value="Ubiquitin-like_domsf"/>
</dbReference>
<proteinExistence type="predicted"/>
<dbReference type="CDD" id="cd01786">
    <property type="entry name" value="RA_STE50"/>
    <property type="match status" value="1"/>
</dbReference>
<evidence type="ECO:0008006" key="6">
    <source>
        <dbReference type="Google" id="ProtNLM"/>
    </source>
</evidence>
<dbReference type="RefSeq" id="XP_025342653.1">
    <property type="nucleotide sequence ID" value="XM_025484438.1"/>
</dbReference>
<dbReference type="OrthoDB" id="445896at2759"/>
<feature type="domain" description="SAM" evidence="2">
    <location>
        <begin position="7"/>
        <end position="70"/>
    </location>
</feature>
<dbReference type="AlphaFoldDB" id="A0A2V1AWK8"/>
<dbReference type="Gene3D" id="1.10.150.50">
    <property type="entry name" value="Transcription Factor, Ets-1"/>
    <property type="match status" value="1"/>
</dbReference>
<feature type="domain" description="Ras-associating" evidence="3">
    <location>
        <begin position="417"/>
        <end position="490"/>
    </location>
</feature>
<feature type="region of interest" description="Disordered" evidence="1">
    <location>
        <begin position="72"/>
        <end position="113"/>
    </location>
</feature>
<reference evidence="4 5" key="1">
    <citation type="submission" date="2017-12" db="EMBL/GenBank/DDBJ databases">
        <title>Genome Sequence of a Multidrug-Resistant Candida haemulonii Isolate from a Patient with Chronic Leg Ulcers in Israel.</title>
        <authorList>
            <person name="Chow N.A."/>
            <person name="Gade L."/>
            <person name="Batra D."/>
            <person name="Rowe L.A."/>
            <person name="Ben-Ami R."/>
            <person name="Loparev V.N."/>
            <person name="Litvintseva A.P."/>
        </authorList>
    </citation>
    <scope>NUCLEOTIDE SEQUENCE [LARGE SCALE GENOMIC DNA]</scope>
    <source>
        <strain evidence="4 5">B11899</strain>
    </source>
</reference>
<dbReference type="SUPFAM" id="SSF54236">
    <property type="entry name" value="Ubiquitin-like"/>
    <property type="match status" value="1"/>
</dbReference>
<organism evidence="4 5">
    <name type="scientific">Candidozyma haemuli</name>
    <dbReference type="NCBI Taxonomy" id="45357"/>
    <lineage>
        <taxon>Eukaryota</taxon>
        <taxon>Fungi</taxon>
        <taxon>Dikarya</taxon>
        <taxon>Ascomycota</taxon>
        <taxon>Saccharomycotina</taxon>
        <taxon>Pichiomycetes</taxon>
        <taxon>Metschnikowiaceae</taxon>
        <taxon>Candidozyma</taxon>
    </lineage>
</organism>
<dbReference type="SMART" id="SM00454">
    <property type="entry name" value="SAM"/>
    <property type="match status" value="1"/>
</dbReference>
<dbReference type="Pfam" id="PF00788">
    <property type="entry name" value="RA"/>
    <property type="match status" value="1"/>
</dbReference>
<dbReference type="InterPro" id="IPR001660">
    <property type="entry name" value="SAM"/>
</dbReference>
<feature type="compositionally biased region" description="Polar residues" evidence="1">
    <location>
        <begin position="291"/>
        <end position="306"/>
    </location>
</feature>
<dbReference type="STRING" id="45357.A0A2V1AWK8"/>
<feature type="region of interest" description="Disordered" evidence="1">
    <location>
        <begin position="318"/>
        <end position="418"/>
    </location>
</feature>
<dbReference type="EMBL" id="PKFO01000005">
    <property type="protein sequence ID" value="PVH21713.1"/>
    <property type="molecule type" value="Genomic_DNA"/>
</dbReference>
<dbReference type="GO" id="GO:0007165">
    <property type="term" value="P:signal transduction"/>
    <property type="evidence" value="ECO:0007669"/>
    <property type="project" value="InterPro"/>
</dbReference>
<feature type="compositionally biased region" description="Basic and acidic residues" evidence="1">
    <location>
        <begin position="495"/>
        <end position="506"/>
    </location>
</feature>
<dbReference type="Pfam" id="PF07647">
    <property type="entry name" value="SAM_2"/>
    <property type="match status" value="1"/>
</dbReference>
<dbReference type="Proteomes" id="UP000244309">
    <property type="component" value="Unassembled WGS sequence"/>
</dbReference>
<evidence type="ECO:0000256" key="1">
    <source>
        <dbReference type="SAM" id="MobiDB-lite"/>
    </source>
</evidence>
<gene>
    <name evidence="4" type="ORF">CXQ85_000702</name>
</gene>
<dbReference type="Gene3D" id="3.10.20.90">
    <property type="entry name" value="Phosphatidylinositol 3-kinase Catalytic Subunit, Chain A, domain 1"/>
    <property type="match status" value="1"/>
</dbReference>
<name>A0A2V1AWK8_9ASCO</name>
<dbReference type="VEuPathDB" id="FungiDB:CXQ85_000702"/>
<feature type="region of interest" description="Disordered" evidence="1">
    <location>
        <begin position="491"/>
        <end position="513"/>
    </location>
</feature>
<sequence>MESFLQWDPAQVSSYLKGHIGHDVSATFIDNNIDGSLLPYITSEHLRELGIEPLATRLRVKRAIYALISGTANGNSSSSGSIAPPSGSSKPGTPGITSNANTPGAASGSTSFSSTPTTCNFGHAALVNNQVSLEALSLCQILVQDIFKRTSQAMASAGPPASTTPGSAISNPGSYLGSASASASSDDIRKLNENFIKLKADLNPVIRYIKDSKPLPTPTLDPGVAAQSPTSSVNSKDHENGANTSNPGTVGPNHGESLTPDIIAPPHAPGEGITHSTSTNSVNSHLHDSVYGQNPTSPTQSRRLSSGSILSMGVGKITDLGKSSSSHRLFSKPRLVDSRSAAGSPADERPSPRDLDELKRNESVLKSRRSSSSVLSPTNHYFHGNGPTQSANHSKTSQLSSSNLSTSAQAHGTQPLKQLKASSDDTCLKVLQQAMKRHHIPRNHWSKYVLVICYGDKERILKLTEKPVIVFKELQEHGKNPAIMLRELAPAAPDGSDKYQDSRIGDDIPGGTL</sequence>
<evidence type="ECO:0000313" key="5">
    <source>
        <dbReference type="Proteomes" id="UP000244309"/>
    </source>
</evidence>
<dbReference type="GeneID" id="37006034"/>
<comment type="caution">
    <text evidence="4">The sequence shown here is derived from an EMBL/GenBank/DDBJ whole genome shotgun (WGS) entry which is preliminary data.</text>
</comment>